<proteinExistence type="predicted"/>
<accession>A0AAJ1IC09</accession>
<dbReference type="PANTHER" id="PTHR48027">
    <property type="entry name" value="HETEROGENEOUS NUCLEAR RIBONUCLEOPROTEIN 87F-RELATED"/>
    <property type="match status" value="1"/>
</dbReference>
<dbReference type="InterPro" id="IPR012677">
    <property type="entry name" value="Nucleotide-bd_a/b_plait_sf"/>
</dbReference>
<protein>
    <submittedName>
        <fullName evidence="3">RNA-binding protein</fullName>
    </submittedName>
</protein>
<evidence type="ECO:0000256" key="1">
    <source>
        <dbReference type="ARBA" id="ARBA00022884"/>
    </source>
</evidence>
<dbReference type="PROSITE" id="PS50102">
    <property type="entry name" value="RRM"/>
    <property type="match status" value="1"/>
</dbReference>
<comment type="caution">
    <text evidence="3">The sequence shown here is derived from an EMBL/GenBank/DDBJ whole genome shotgun (WGS) entry which is preliminary data.</text>
</comment>
<dbReference type="SUPFAM" id="SSF54928">
    <property type="entry name" value="RNA-binding domain, RBD"/>
    <property type="match status" value="1"/>
</dbReference>
<dbReference type="Gene3D" id="3.30.70.330">
    <property type="match status" value="1"/>
</dbReference>
<dbReference type="Proteomes" id="UP001221217">
    <property type="component" value="Unassembled WGS sequence"/>
</dbReference>
<evidence type="ECO:0000313" key="4">
    <source>
        <dbReference type="Proteomes" id="UP001221217"/>
    </source>
</evidence>
<dbReference type="InterPro" id="IPR000504">
    <property type="entry name" value="RRM_dom"/>
</dbReference>
<dbReference type="CDD" id="cd21608">
    <property type="entry name" value="RRM2_NsCP33_like"/>
    <property type="match status" value="1"/>
</dbReference>
<reference evidence="3 4" key="1">
    <citation type="submission" date="2022-12" db="EMBL/GenBank/DDBJ databases">
        <title>Metagenome assembled genome from gulf of manar.</title>
        <authorList>
            <person name="Kohli P."/>
            <person name="Pk S."/>
            <person name="Venkata Ramana C."/>
            <person name="Sasikala C."/>
        </authorList>
    </citation>
    <scope>NUCLEOTIDE SEQUENCE [LARGE SCALE GENOMIC DNA]</scope>
    <source>
        <strain evidence="3">JB008</strain>
    </source>
</reference>
<sequence>MAKKIYVGNISFNAQEDDLRTLFSQYGEVVDVKIITDKYTERSKGFGFIEMQEDSAAEAAISALDGKEMLGRELRVNEAQERKERPRYNDFR</sequence>
<dbReference type="Pfam" id="PF00076">
    <property type="entry name" value="RRM_1"/>
    <property type="match status" value="1"/>
</dbReference>
<name>A0AAJ1IC09_9SPIO</name>
<dbReference type="GO" id="GO:0003723">
    <property type="term" value="F:RNA binding"/>
    <property type="evidence" value="ECO:0007669"/>
    <property type="project" value="UniProtKB-KW"/>
</dbReference>
<feature type="domain" description="RRM" evidence="2">
    <location>
        <begin position="3"/>
        <end position="81"/>
    </location>
</feature>
<evidence type="ECO:0000313" key="3">
    <source>
        <dbReference type="EMBL" id="MDC7225294.1"/>
    </source>
</evidence>
<organism evidence="3 4">
    <name type="scientific">Candidatus Thalassospirochaeta sargassi</name>
    <dbReference type="NCBI Taxonomy" id="3119039"/>
    <lineage>
        <taxon>Bacteria</taxon>
        <taxon>Pseudomonadati</taxon>
        <taxon>Spirochaetota</taxon>
        <taxon>Spirochaetia</taxon>
        <taxon>Spirochaetales</taxon>
        <taxon>Spirochaetaceae</taxon>
        <taxon>Candidatus Thalassospirochaeta</taxon>
    </lineage>
</organism>
<gene>
    <name evidence="3" type="ORF">PQJ61_00860</name>
</gene>
<evidence type="ECO:0000259" key="2">
    <source>
        <dbReference type="PROSITE" id="PS50102"/>
    </source>
</evidence>
<dbReference type="AlphaFoldDB" id="A0AAJ1IC09"/>
<dbReference type="EMBL" id="JAQQAL010000005">
    <property type="protein sequence ID" value="MDC7225294.1"/>
    <property type="molecule type" value="Genomic_DNA"/>
</dbReference>
<dbReference type="InterPro" id="IPR048289">
    <property type="entry name" value="RRM2_NsCP33-like"/>
</dbReference>
<dbReference type="SMART" id="SM00360">
    <property type="entry name" value="RRM"/>
    <property type="match status" value="1"/>
</dbReference>
<dbReference type="InterPro" id="IPR052462">
    <property type="entry name" value="SLIRP/GR-RBP-like"/>
</dbReference>
<keyword evidence="1" id="KW-0694">RNA-binding</keyword>
<dbReference type="InterPro" id="IPR035979">
    <property type="entry name" value="RBD_domain_sf"/>
</dbReference>